<dbReference type="AlphaFoldDB" id="A0A849SYT7"/>
<proteinExistence type="predicted"/>
<feature type="domain" description="FlgD/Vpr Ig-like" evidence="1">
    <location>
        <begin position="248"/>
        <end position="305"/>
    </location>
</feature>
<comment type="caution">
    <text evidence="2">The sequence shown here is derived from an EMBL/GenBank/DDBJ whole genome shotgun (WGS) entry which is preliminary data.</text>
</comment>
<evidence type="ECO:0000313" key="3">
    <source>
        <dbReference type="Proteomes" id="UP000580839"/>
    </source>
</evidence>
<dbReference type="Proteomes" id="UP000580839">
    <property type="component" value="Unassembled WGS sequence"/>
</dbReference>
<protein>
    <recommendedName>
        <fullName evidence="1">FlgD/Vpr Ig-like domain-containing protein</fullName>
    </recommendedName>
</protein>
<dbReference type="Pfam" id="PF13860">
    <property type="entry name" value="FlgD_ig"/>
    <property type="match status" value="1"/>
</dbReference>
<dbReference type="Gene3D" id="2.60.40.4070">
    <property type="match status" value="1"/>
</dbReference>
<accession>A0A849SYT7</accession>
<organism evidence="2 3">
    <name type="scientific">Eiseniibacteriota bacterium</name>
    <dbReference type="NCBI Taxonomy" id="2212470"/>
    <lineage>
        <taxon>Bacteria</taxon>
        <taxon>Candidatus Eiseniibacteriota</taxon>
    </lineage>
</organism>
<gene>
    <name evidence="2" type="ORF">HOP12_08790</name>
</gene>
<evidence type="ECO:0000313" key="2">
    <source>
        <dbReference type="EMBL" id="NOT34249.1"/>
    </source>
</evidence>
<dbReference type="EMBL" id="JABFRW010000103">
    <property type="protein sequence ID" value="NOT34249.1"/>
    <property type="molecule type" value="Genomic_DNA"/>
</dbReference>
<reference evidence="2 3" key="1">
    <citation type="submission" date="2020-04" db="EMBL/GenBank/DDBJ databases">
        <title>Metagenomic profiling of ammonia- and methane-oxidizing microorganisms in a Dutch drinking water treatment plant.</title>
        <authorList>
            <person name="Poghosyan L."/>
            <person name="Leucker S."/>
        </authorList>
    </citation>
    <scope>NUCLEOTIDE SEQUENCE [LARGE SCALE GENOMIC DNA]</scope>
    <source>
        <strain evidence="2">S-RSF-IL-03</strain>
    </source>
</reference>
<name>A0A849SYT7_UNCEI</name>
<sequence>MYPNRASLRVSFTAAWVVLSLVIGTPEPSNSQPVVGFIEDFAAGTGAHGWSGGIPSFGNPNTGGVLGAADGFLRGATVSPANWGLRCRGCTPYTGDWNSAGITQLIVWLNDVGVDEPFEMHVTVGNDTTLWQYDIGFVPPSGHWAPFVVDLTDTANFTQINGLSGTLATTLSDVSIVLIRHDLAPFPQVPNPPDPIQGDAGIDQILLTDGIVGVAPRGTRAPAGPLRLLAPYPNPASGPVAFGLEILDAGPVTLDIVDVFGRRLRRVELTAQVAGPRTWLWDGRDESGRRVPAGRYRVVARSASGGESRSFTRLH</sequence>
<dbReference type="InterPro" id="IPR025965">
    <property type="entry name" value="FlgD/Vpr_Ig-like"/>
</dbReference>
<evidence type="ECO:0000259" key="1">
    <source>
        <dbReference type="Pfam" id="PF13860"/>
    </source>
</evidence>